<keyword evidence="2" id="KW-1185">Reference proteome</keyword>
<reference evidence="1 2" key="1">
    <citation type="submission" date="2021-02" db="EMBL/GenBank/DDBJ databases">
        <title>De Novo genome assembly of isolated myxobacteria.</title>
        <authorList>
            <person name="Stevens D.C."/>
        </authorList>
    </citation>
    <scope>NUCLEOTIDE SEQUENCE [LARGE SCALE GENOMIC DNA]</scope>
    <source>
        <strain evidence="2">SCPEA02</strain>
    </source>
</reference>
<dbReference type="RefSeq" id="WP_206724690.1">
    <property type="nucleotide sequence ID" value="NZ_CP071090.1"/>
</dbReference>
<organism evidence="1 2">
    <name type="scientific">Pyxidicoccus parkwayensis</name>
    <dbReference type="NCBI Taxonomy" id="2813578"/>
    <lineage>
        <taxon>Bacteria</taxon>
        <taxon>Pseudomonadati</taxon>
        <taxon>Myxococcota</taxon>
        <taxon>Myxococcia</taxon>
        <taxon>Myxococcales</taxon>
        <taxon>Cystobacterineae</taxon>
        <taxon>Myxococcaceae</taxon>
        <taxon>Pyxidicoccus</taxon>
    </lineage>
</organism>
<accession>A0ABX7NW14</accession>
<sequence>MSEHHPRIRIHAQSGTLLIRDGLSISFYMRQPHPEVALQVMRSLEVYLRALGPSAFDSYTDDEGDWQPLDDAGWEETRRKLLYPRYANIHLAEAASREKRYRFDYQGRTKNDPSVHNYPDEVCSVSYWLPSELLEERGPSWVRELVLALAAPLPFSSGNAGLAFNCQTYLLGVSREVSKYCFRYPGMDVLNLSSISMSLGTRVRSPSWLTFLGQPVLGELGGAAGLRSRLHTPGTTVQELEGDRAVVTLGPWPEAGDTEQGKDLPAYRELARILEPWTFWGEGRSALRLDPDLARRWERRFLD</sequence>
<evidence type="ECO:0000313" key="1">
    <source>
        <dbReference type="EMBL" id="QSQ23115.1"/>
    </source>
</evidence>
<protein>
    <submittedName>
        <fullName evidence="1">DUF3396 domain-containing protein</fullName>
    </submittedName>
</protein>
<gene>
    <name evidence="1" type="ORF">JY651_49895</name>
</gene>
<proteinExistence type="predicted"/>
<dbReference type="Proteomes" id="UP000662747">
    <property type="component" value="Chromosome"/>
</dbReference>
<dbReference type="InterPro" id="IPR021815">
    <property type="entry name" value="TsiV"/>
</dbReference>
<dbReference type="EMBL" id="CP071090">
    <property type="protein sequence ID" value="QSQ23115.1"/>
    <property type="molecule type" value="Genomic_DNA"/>
</dbReference>
<evidence type="ECO:0000313" key="2">
    <source>
        <dbReference type="Proteomes" id="UP000662747"/>
    </source>
</evidence>
<name>A0ABX7NW14_9BACT</name>
<dbReference type="Pfam" id="PF11876">
    <property type="entry name" value="TsiV"/>
    <property type="match status" value="1"/>
</dbReference>